<dbReference type="Gene3D" id="3.40.1620.10">
    <property type="entry name" value="YefM-like domain"/>
    <property type="match status" value="1"/>
</dbReference>
<accession>A0A1F5ZXP7</accession>
<comment type="similarity">
    <text evidence="1 2">Belongs to the phD/YefM antitoxin family.</text>
</comment>
<reference evidence="3 4" key="1">
    <citation type="journal article" date="2016" name="Nat. Commun.">
        <title>Thousands of microbial genomes shed light on interconnected biogeochemical processes in an aquifer system.</title>
        <authorList>
            <person name="Anantharaman K."/>
            <person name="Brown C.T."/>
            <person name="Hug L.A."/>
            <person name="Sharon I."/>
            <person name="Castelle C.J."/>
            <person name="Probst A.J."/>
            <person name="Thomas B.C."/>
            <person name="Singh A."/>
            <person name="Wilkins M.J."/>
            <person name="Karaoz U."/>
            <person name="Brodie E.L."/>
            <person name="Williams K.H."/>
            <person name="Hubbard S.S."/>
            <person name="Banfield J.F."/>
        </authorList>
    </citation>
    <scope>NUCLEOTIDE SEQUENCE [LARGE SCALE GENOMIC DNA]</scope>
</reference>
<evidence type="ECO:0000256" key="2">
    <source>
        <dbReference type="RuleBase" id="RU362080"/>
    </source>
</evidence>
<dbReference type="Pfam" id="PF02604">
    <property type="entry name" value="PhdYeFM_antitox"/>
    <property type="match status" value="1"/>
</dbReference>
<gene>
    <name evidence="3" type="ORF">A3D78_00600</name>
</gene>
<dbReference type="InterPro" id="IPR006442">
    <property type="entry name" value="Antitoxin_Phd/YefM"/>
</dbReference>
<comment type="caution">
    <text evidence="3">The sequence shown here is derived from an EMBL/GenBank/DDBJ whole genome shotgun (WGS) entry which is preliminary data.</text>
</comment>
<dbReference type="InterPro" id="IPR036165">
    <property type="entry name" value="YefM-like_sf"/>
</dbReference>
<name>A0A1F5ZXP7_9BACT</name>
<dbReference type="EMBL" id="MFJM01000046">
    <property type="protein sequence ID" value="OGG17221.1"/>
    <property type="molecule type" value="Genomic_DNA"/>
</dbReference>
<protein>
    <recommendedName>
        <fullName evidence="2">Antitoxin</fullName>
    </recommendedName>
</protein>
<evidence type="ECO:0000313" key="4">
    <source>
        <dbReference type="Proteomes" id="UP000176253"/>
    </source>
</evidence>
<dbReference type="NCBIfam" id="TIGR01552">
    <property type="entry name" value="phd_fam"/>
    <property type="match status" value="1"/>
</dbReference>
<proteinExistence type="inferred from homology"/>
<dbReference type="STRING" id="1798383.A3D78_00600"/>
<dbReference type="Proteomes" id="UP000176253">
    <property type="component" value="Unassembled WGS sequence"/>
</dbReference>
<comment type="function">
    <text evidence="2">Antitoxin component of a type II toxin-antitoxin (TA) system.</text>
</comment>
<dbReference type="AlphaFoldDB" id="A0A1F5ZXP7"/>
<organism evidence="3 4">
    <name type="scientific">Candidatus Gottesmanbacteria bacterium RIFCSPHIGHO2_02_FULL_39_14</name>
    <dbReference type="NCBI Taxonomy" id="1798383"/>
    <lineage>
        <taxon>Bacteria</taxon>
        <taxon>Candidatus Gottesmaniibacteriota</taxon>
    </lineage>
</organism>
<evidence type="ECO:0000256" key="1">
    <source>
        <dbReference type="ARBA" id="ARBA00009981"/>
    </source>
</evidence>
<evidence type="ECO:0000313" key="3">
    <source>
        <dbReference type="EMBL" id="OGG17221.1"/>
    </source>
</evidence>
<sequence length="102" mass="11704">MTILNSADFRNNFAQILKVVVKEKKPVLIGRFGQPKAVLVDVFTYNWQNQVVKLLGKIKHLTKEEIETLNILLDEKARNSLFSGLKDLEEGKVTSLSKFMRK</sequence>
<dbReference type="SUPFAM" id="SSF143120">
    <property type="entry name" value="YefM-like"/>
    <property type="match status" value="1"/>
</dbReference>